<sequence>MGNLISLKIETPQTIAALQFALIEPPTDTRMCVCFFF</sequence>
<protein>
    <submittedName>
        <fullName evidence="1">Uncharacterized protein</fullName>
    </submittedName>
</protein>
<accession>A0A0E9WC65</accession>
<dbReference type="AlphaFoldDB" id="A0A0E9WC65"/>
<reference evidence="1" key="2">
    <citation type="journal article" date="2015" name="Fish Shellfish Immunol.">
        <title>Early steps in the European eel (Anguilla anguilla)-Vibrio vulnificus interaction in the gills: Role of the RtxA13 toxin.</title>
        <authorList>
            <person name="Callol A."/>
            <person name="Pajuelo D."/>
            <person name="Ebbesson L."/>
            <person name="Teles M."/>
            <person name="MacKenzie S."/>
            <person name="Amaro C."/>
        </authorList>
    </citation>
    <scope>NUCLEOTIDE SEQUENCE</scope>
</reference>
<reference evidence="1" key="1">
    <citation type="submission" date="2014-11" db="EMBL/GenBank/DDBJ databases">
        <authorList>
            <person name="Amaro Gonzalez C."/>
        </authorList>
    </citation>
    <scope>NUCLEOTIDE SEQUENCE</scope>
</reference>
<organism evidence="1">
    <name type="scientific">Anguilla anguilla</name>
    <name type="common">European freshwater eel</name>
    <name type="synonym">Muraena anguilla</name>
    <dbReference type="NCBI Taxonomy" id="7936"/>
    <lineage>
        <taxon>Eukaryota</taxon>
        <taxon>Metazoa</taxon>
        <taxon>Chordata</taxon>
        <taxon>Craniata</taxon>
        <taxon>Vertebrata</taxon>
        <taxon>Euteleostomi</taxon>
        <taxon>Actinopterygii</taxon>
        <taxon>Neopterygii</taxon>
        <taxon>Teleostei</taxon>
        <taxon>Anguilliformes</taxon>
        <taxon>Anguillidae</taxon>
        <taxon>Anguilla</taxon>
    </lineage>
</organism>
<name>A0A0E9WC65_ANGAN</name>
<evidence type="ECO:0000313" key="1">
    <source>
        <dbReference type="EMBL" id="JAH87984.1"/>
    </source>
</evidence>
<proteinExistence type="predicted"/>
<dbReference type="EMBL" id="GBXM01020593">
    <property type="protein sequence ID" value="JAH87984.1"/>
    <property type="molecule type" value="Transcribed_RNA"/>
</dbReference>